<dbReference type="InterPro" id="IPR022669">
    <property type="entry name" value="Ribosomal_uL2_C"/>
</dbReference>
<dbReference type="PANTHER" id="PTHR13691:SF5">
    <property type="entry name" value="LARGE RIBOSOMAL SUBUNIT PROTEIN UL2M"/>
    <property type="match status" value="1"/>
</dbReference>
<dbReference type="HAMAP" id="MF_01320_B">
    <property type="entry name" value="Ribosomal_uL2_B"/>
    <property type="match status" value="1"/>
</dbReference>
<evidence type="ECO:0000256" key="8">
    <source>
        <dbReference type="SAM" id="MobiDB-lite"/>
    </source>
</evidence>
<evidence type="ECO:0000256" key="3">
    <source>
        <dbReference type="ARBA" id="ARBA00022884"/>
    </source>
</evidence>
<dbReference type="Gene3D" id="4.10.950.10">
    <property type="entry name" value="Ribosomal protein L2, domain 3"/>
    <property type="match status" value="1"/>
</dbReference>
<name>A0A212RJ48_RHOAC</name>
<dbReference type="OrthoDB" id="9778722at2"/>
<dbReference type="Gene3D" id="2.30.30.30">
    <property type="match status" value="1"/>
</dbReference>
<keyword evidence="2 7" id="KW-0699">rRNA-binding</keyword>
<dbReference type="GO" id="GO:0003735">
    <property type="term" value="F:structural constituent of ribosome"/>
    <property type="evidence" value="ECO:0007669"/>
    <property type="project" value="InterPro"/>
</dbReference>
<dbReference type="PANTHER" id="PTHR13691">
    <property type="entry name" value="RIBOSOMAL PROTEIN L2"/>
    <property type="match status" value="1"/>
</dbReference>
<dbReference type="SUPFAM" id="SSF50104">
    <property type="entry name" value="Translation proteins SH3-like domain"/>
    <property type="match status" value="1"/>
</dbReference>
<dbReference type="GO" id="GO:0016740">
    <property type="term" value="F:transferase activity"/>
    <property type="evidence" value="ECO:0007669"/>
    <property type="project" value="InterPro"/>
</dbReference>
<comment type="similarity">
    <text evidence="1 7">Belongs to the universal ribosomal protein uL2 family.</text>
</comment>
<sequence>MALKTFKPITPSLRQLVIVDRSELYKGKPVKKLTEGQSSAGGRNNNGRITVRFRGGGHKQAYRLVDFKRRKEGAAKVERIEYDPNRTSFIALISYEDGEQAYIIAPQRLSAGDTVVAGPQVDVKPGNAMPLAAIPVGTIVHNVELKIGKGGAIARSAGSYAQIVGRDQGYVIVRLNSGEQRLVHGQCYATVGAVSNPDHMNTSIGKAGRQRWLGRRPHNRGVVMNPVDHPHGGGEGRTSGGRHPVTPWGKPTKGKKTRSNKFTTKFIVTSRHKAKKKKG</sequence>
<dbReference type="Gene3D" id="2.40.50.140">
    <property type="entry name" value="Nucleic acid-binding proteins"/>
    <property type="match status" value="1"/>
</dbReference>
<dbReference type="GO" id="GO:0015934">
    <property type="term" value="C:large ribosomal subunit"/>
    <property type="evidence" value="ECO:0007669"/>
    <property type="project" value="InterPro"/>
</dbReference>
<evidence type="ECO:0000256" key="1">
    <source>
        <dbReference type="ARBA" id="ARBA00005636"/>
    </source>
</evidence>
<dbReference type="SMART" id="SM01383">
    <property type="entry name" value="Ribosomal_L2"/>
    <property type="match status" value="1"/>
</dbReference>
<keyword evidence="5 7" id="KW-0687">Ribonucleoprotein</keyword>
<dbReference type="InterPro" id="IPR022666">
    <property type="entry name" value="Ribosomal_uL2_RNA-bd_dom"/>
</dbReference>
<dbReference type="InterPro" id="IPR012340">
    <property type="entry name" value="NA-bd_OB-fold"/>
</dbReference>
<keyword evidence="4 7" id="KW-0689">Ribosomal protein</keyword>
<comment type="subunit">
    <text evidence="7">Part of the 50S ribosomal subunit. Forms a bridge to the 30S subunit in the 70S ribosome.</text>
</comment>
<dbReference type="SUPFAM" id="SSF50249">
    <property type="entry name" value="Nucleic acid-binding proteins"/>
    <property type="match status" value="1"/>
</dbReference>
<evidence type="ECO:0000313" key="12">
    <source>
        <dbReference type="Proteomes" id="UP000198418"/>
    </source>
</evidence>
<dbReference type="Pfam" id="PF00181">
    <property type="entry name" value="Ribosomal_L2_N"/>
    <property type="match status" value="1"/>
</dbReference>
<dbReference type="InterPro" id="IPR014722">
    <property type="entry name" value="Rib_uL2_dom2"/>
</dbReference>
<dbReference type="EMBL" id="FYDG01000004">
    <property type="protein sequence ID" value="SNB72389.1"/>
    <property type="molecule type" value="Genomic_DNA"/>
</dbReference>
<evidence type="ECO:0000259" key="10">
    <source>
        <dbReference type="SMART" id="SM01383"/>
    </source>
</evidence>
<dbReference type="FunFam" id="2.30.30.30:FF:000055">
    <property type="entry name" value="50S ribosomal protein L2"/>
    <property type="match status" value="1"/>
</dbReference>
<evidence type="ECO:0000256" key="2">
    <source>
        <dbReference type="ARBA" id="ARBA00022730"/>
    </source>
</evidence>
<evidence type="ECO:0000256" key="4">
    <source>
        <dbReference type="ARBA" id="ARBA00022980"/>
    </source>
</evidence>
<evidence type="ECO:0000256" key="7">
    <source>
        <dbReference type="HAMAP-Rule" id="MF_01320"/>
    </source>
</evidence>
<reference evidence="12" key="1">
    <citation type="submission" date="2017-06" db="EMBL/GenBank/DDBJ databases">
        <authorList>
            <person name="Varghese N."/>
            <person name="Submissions S."/>
        </authorList>
    </citation>
    <scope>NUCLEOTIDE SEQUENCE [LARGE SCALE GENOMIC DNA]</scope>
    <source>
        <strain evidence="12">DSM 137</strain>
    </source>
</reference>
<feature type="domain" description="Large ribosomal subunit protein uL2 C-terminal" evidence="9">
    <location>
        <begin position="123"/>
        <end position="251"/>
    </location>
</feature>
<dbReference type="AlphaFoldDB" id="A0A212RJ48"/>
<dbReference type="FunFam" id="4.10.950.10:FF:000001">
    <property type="entry name" value="50S ribosomal protein L2"/>
    <property type="match status" value="1"/>
</dbReference>
<gene>
    <name evidence="7" type="primary">rplB</name>
    <name evidence="11" type="ORF">SAMN06265338_104328</name>
</gene>
<evidence type="ECO:0000313" key="11">
    <source>
        <dbReference type="EMBL" id="SNB72389.1"/>
    </source>
</evidence>
<dbReference type="InterPro" id="IPR014726">
    <property type="entry name" value="Ribosomal_uL2_dom3"/>
</dbReference>
<dbReference type="NCBIfam" id="TIGR01171">
    <property type="entry name" value="rplB_bact"/>
    <property type="match status" value="1"/>
</dbReference>
<dbReference type="InterPro" id="IPR008991">
    <property type="entry name" value="Translation_prot_SH3-like_sf"/>
</dbReference>
<accession>A0A212RJ48</accession>
<organism evidence="11 12">
    <name type="scientific">Rhodoblastus acidophilus</name>
    <name type="common">Rhodopseudomonas acidophila</name>
    <dbReference type="NCBI Taxonomy" id="1074"/>
    <lineage>
        <taxon>Bacteria</taxon>
        <taxon>Pseudomonadati</taxon>
        <taxon>Pseudomonadota</taxon>
        <taxon>Alphaproteobacteria</taxon>
        <taxon>Hyphomicrobiales</taxon>
        <taxon>Rhodoblastaceae</taxon>
        <taxon>Rhodoblastus</taxon>
    </lineage>
</organism>
<evidence type="ECO:0000256" key="5">
    <source>
        <dbReference type="ARBA" id="ARBA00023274"/>
    </source>
</evidence>
<feature type="region of interest" description="Disordered" evidence="8">
    <location>
        <begin position="222"/>
        <end position="261"/>
    </location>
</feature>
<dbReference type="SMART" id="SM01382">
    <property type="entry name" value="Ribosomal_L2_C"/>
    <property type="match status" value="1"/>
</dbReference>
<feature type="domain" description="Large ribosomal subunit protein uL2 RNA-binding" evidence="10">
    <location>
        <begin position="42"/>
        <end position="117"/>
    </location>
</feature>
<dbReference type="FunFam" id="2.40.50.140:FF:000003">
    <property type="entry name" value="50S ribosomal protein L2"/>
    <property type="match status" value="1"/>
</dbReference>
<keyword evidence="3 7" id="KW-0694">RNA-binding</keyword>
<dbReference type="Proteomes" id="UP000198418">
    <property type="component" value="Unassembled WGS sequence"/>
</dbReference>
<comment type="function">
    <text evidence="7">One of the primary rRNA binding proteins. Required for association of the 30S and 50S subunits to form the 70S ribosome, for tRNA binding and peptide bond formation. It has been suggested to have peptidyltransferase activity; this is somewhat controversial. Makes several contacts with the 16S rRNA in the 70S ribosome.</text>
</comment>
<dbReference type="GO" id="GO:0002181">
    <property type="term" value="P:cytoplasmic translation"/>
    <property type="evidence" value="ECO:0007669"/>
    <property type="project" value="TreeGrafter"/>
</dbReference>
<dbReference type="InterPro" id="IPR022671">
    <property type="entry name" value="Ribosomal_uL2_CS"/>
</dbReference>
<dbReference type="InterPro" id="IPR002171">
    <property type="entry name" value="Ribosomal_uL2"/>
</dbReference>
<dbReference type="PIRSF" id="PIRSF002158">
    <property type="entry name" value="Ribosomal_L2"/>
    <property type="match status" value="1"/>
</dbReference>
<protein>
    <recommendedName>
        <fullName evidence="6 7">Large ribosomal subunit protein uL2</fullName>
    </recommendedName>
</protein>
<keyword evidence="12" id="KW-1185">Reference proteome</keyword>
<dbReference type="Pfam" id="PF03947">
    <property type="entry name" value="Ribosomal_L2_C"/>
    <property type="match status" value="1"/>
</dbReference>
<dbReference type="RefSeq" id="WP_088520761.1">
    <property type="nucleotide sequence ID" value="NZ_FYDG01000004.1"/>
</dbReference>
<evidence type="ECO:0000259" key="9">
    <source>
        <dbReference type="SMART" id="SM01382"/>
    </source>
</evidence>
<proteinExistence type="inferred from homology"/>
<dbReference type="InterPro" id="IPR005880">
    <property type="entry name" value="Ribosomal_uL2_bac/org-type"/>
</dbReference>
<dbReference type="PROSITE" id="PS00467">
    <property type="entry name" value="RIBOSOMAL_L2"/>
    <property type="match status" value="1"/>
</dbReference>
<evidence type="ECO:0000256" key="6">
    <source>
        <dbReference type="ARBA" id="ARBA00035242"/>
    </source>
</evidence>
<dbReference type="GO" id="GO:0019843">
    <property type="term" value="F:rRNA binding"/>
    <property type="evidence" value="ECO:0007669"/>
    <property type="project" value="UniProtKB-UniRule"/>
</dbReference>